<dbReference type="FunFam" id="2.30.29.30:FF:000054">
    <property type="entry name" value="PH and SEC7 domain-containing protein 3"/>
    <property type="match status" value="1"/>
</dbReference>
<dbReference type="GO" id="GO:0032587">
    <property type="term" value="C:ruffle membrane"/>
    <property type="evidence" value="ECO:0007669"/>
    <property type="project" value="UniProtKB-SubCell"/>
</dbReference>
<dbReference type="Pfam" id="PF01369">
    <property type="entry name" value="Sec7"/>
    <property type="match status" value="1"/>
</dbReference>
<comment type="subcellular location">
    <subcellularLocation>
        <location evidence="1">Cell projection</location>
        <location evidence="1">Ruffle membrane</location>
    </subcellularLocation>
</comment>
<dbReference type="SUPFAM" id="SSF48425">
    <property type="entry name" value="Sec7 domain"/>
    <property type="match status" value="1"/>
</dbReference>
<dbReference type="InterPro" id="IPR011993">
    <property type="entry name" value="PH-like_dom_sf"/>
</dbReference>
<dbReference type="SMART" id="SM00222">
    <property type="entry name" value="Sec7"/>
    <property type="match status" value="1"/>
</dbReference>
<evidence type="ECO:0000256" key="3">
    <source>
        <dbReference type="ARBA" id="ARBA00023136"/>
    </source>
</evidence>
<keyword evidence="2" id="KW-1003">Cell membrane</keyword>
<sequence>MESHRAKGTSYNSLDSEELLTSSTQTVLTFDLPTLTPAIHAPVCQSARQIVQLSFAPLAHHERPSLSDSIFTVTGDSDATRAPSSERLSSGSDDTPPRGRECAQLGSSWYSNISFSLPSRDKARLATDSELDQDLSERLGLDSSETLTNGSHHADVAAAKRLAKRLFNLDGFRKSDVARHLSKNNDFSRMVAEEYLSFFNFTGLALDQALRTFLRQFALMGETQERERVLSHFSKRYLDCNPRVIPSEDAVHTLTCALMLLNTDLHGQNIGKRMSCTQFIGNLEGLNDGQDFHKDLTHTCTCCHTQTHIPNGSDDEEELRKSFSELGDSLCDSNASKSMKRVGSSGKPLSEETEASGSLLYKNGFLVRKVHADSDGKRTPRGKRGWKTFYVILKGLILYLQKGEYRPDKQLSEEDLKNAVSIHHSLAMKASDYSKRPNVFYLRTADWRVYLFQAPNAEQMQSWITRINAVAAMFSAPPFPAAIGSQKKFSRPLLPGATSKLSEEEQVRSHESRFRALSTELAELRSYPPDRKVKGRELEEYRQRDEYLDFEKTRYATYVMLLRAKIRSGEEDLSVFESQLLEDNRLQRAHSSPTLQDTSGCSSKPRQEGQRHSYRQAVKK</sequence>
<feature type="domain" description="SEC7" evidence="6">
    <location>
        <begin position="141"/>
        <end position="296"/>
    </location>
</feature>
<feature type="region of interest" description="Disordered" evidence="4">
    <location>
        <begin position="68"/>
        <end position="100"/>
    </location>
</feature>
<dbReference type="PANTHER" id="PTHR10663:SF334">
    <property type="entry name" value="PH AND SEC7 DOMAIN-CONTAINING PROTEIN 1"/>
    <property type="match status" value="1"/>
</dbReference>
<dbReference type="CDD" id="cd00171">
    <property type="entry name" value="Sec7"/>
    <property type="match status" value="1"/>
</dbReference>
<dbReference type="InterPro" id="IPR001605">
    <property type="entry name" value="PH_dom-spectrin-type"/>
</dbReference>
<feature type="compositionally biased region" description="Polar residues" evidence="4">
    <location>
        <begin position="68"/>
        <end position="93"/>
    </location>
</feature>
<gene>
    <name evidence="7" type="primary">LOC127373319</name>
</gene>
<proteinExistence type="predicted"/>
<evidence type="ECO:0000256" key="1">
    <source>
        <dbReference type="ARBA" id="ARBA00004632"/>
    </source>
</evidence>
<evidence type="ECO:0000313" key="8">
    <source>
        <dbReference type="Proteomes" id="UP000694389"/>
    </source>
</evidence>
<dbReference type="GO" id="GO:0032012">
    <property type="term" value="P:regulation of ARF protein signal transduction"/>
    <property type="evidence" value="ECO:0007669"/>
    <property type="project" value="InterPro"/>
</dbReference>
<evidence type="ECO:0000313" key="7">
    <source>
        <dbReference type="Ensembl" id="ENSDLAP00005004810.1"/>
    </source>
</evidence>
<dbReference type="SMART" id="SM00233">
    <property type="entry name" value="PH"/>
    <property type="match status" value="1"/>
</dbReference>
<dbReference type="InterPro" id="IPR000904">
    <property type="entry name" value="Sec7_dom"/>
</dbReference>
<evidence type="ECO:0000259" key="6">
    <source>
        <dbReference type="PROSITE" id="PS50190"/>
    </source>
</evidence>
<dbReference type="PRINTS" id="PR00683">
    <property type="entry name" value="SPECTRINPH"/>
</dbReference>
<reference evidence="7" key="1">
    <citation type="submission" date="2025-08" db="UniProtKB">
        <authorList>
            <consortium name="Ensembl"/>
        </authorList>
    </citation>
    <scope>IDENTIFICATION</scope>
</reference>
<dbReference type="Gene3D" id="1.10.1000.11">
    <property type="entry name" value="Arf Nucleotide-binding Site Opener,domain 2"/>
    <property type="match status" value="1"/>
</dbReference>
<dbReference type="SUPFAM" id="SSF50729">
    <property type="entry name" value="PH domain-like"/>
    <property type="match status" value="1"/>
</dbReference>
<reference evidence="7" key="2">
    <citation type="submission" date="2025-09" db="UniProtKB">
        <authorList>
            <consortium name="Ensembl"/>
        </authorList>
    </citation>
    <scope>IDENTIFICATION</scope>
</reference>
<evidence type="ECO:0000256" key="2">
    <source>
        <dbReference type="ARBA" id="ARBA00022475"/>
    </source>
</evidence>
<dbReference type="CDD" id="cd13295">
    <property type="entry name" value="PH_EFA6"/>
    <property type="match status" value="1"/>
</dbReference>
<dbReference type="PANTHER" id="PTHR10663">
    <property type="entry name" value="GUANYL-NUCLEOTIDE EXCHANGE FACTOR"/>
    <property type="match status" value="1"/>
</dbReference>
<dbReference type="Pfam" id="PF15410">
    <property type="entry name" value="PH_9"/>
    <property type="match status" value="1"/>
</dbReference>
<accession>A0A8C4GFF3</accession>
<name>A0A8C4GFF3_DICLA</name>
<dbReference type="GO" id="GO:0005085">
    <property type="term" value="F:guanyl-nucleotide exchange factor activity"/>
    <property type="evidence" value="ECO:0007669"/>
    <property type="project" value="InterPro"/>
</dbReference>
<protein>
    <recommendedName>
        <fullName evidence="9">PH and SEC7 domain-containing protein 1</fullName>
    </recommendedName>
</protein>
<dbReference type="Gene3D" id="2.30.29.30">
    <property type="entry name" value="Pleckstrin-homology domain (PH domain)/Phosphotyrosine-binding domain (PTB)"/>
    <property type="match status" value="1"/>
</dbReference>
<evidence type="ECO:0000259" key="5">
    <source>
        <dbReference type="PROSITE" id="PS50003"/>
    </source>
</evidence>
<dbReference type="InterPro" id="IPR001849">
    <property type="entry name" value="PH_domain"/>
</dbReference>
<organism evidence="7 8">
    <name type="scientific">Dicentrarchus labrax</name>
    <name type="common">European seabass</name>
    <name type="synonym">Morone labrax</name>
    <dbReference type="NCBI Taxonomy" id="13489"/>
    <lineage>
        <taxon>Eukaryota</taxon>
        <taxon>Metazoa</taxon>
        <taxon>Chordata</taxon>
        <taxon>Craniata</taxon>
        <taxon>Vertebrata</taxon>
        <taxon>Euteleostomi</taxon>
        <taxon>Actinopterygii</taxon>
        <taxon>Neopterygii</taxon>
        <taxon>Teleostei</taxon>
        <taxon>Neoteleostei</taxon>
        <taxon>Acanthomorphata</taxon>
        <taxon>Eupercaria</taxon>
        <taxon>Moronidae</taxon>
        <taxon>Dicentrarchus</taxon>
    </lineage>
</organism>
<dbReference type="GeneTree" id="ENSGT00940000155061"/>
<dbReference type="Proteomes" id="UP000694389">
    <property type="component" value="Unassembled WGS sequence"/>
</dbReference>
<dbReference type="Ensembl" id="ENSDLAT00005004966.2">
    <property type="protein sequence ID" value="ENSDLAP00005004810.1"/>
    <property type="gene ID" value="ENSDLAG00005001991.2"/>
</dbReference>
<feature type="compositionally biased region" description="Polar residues" evidence="4">
    <location>
        <begin position="589"/>
        <end position="604"/>
    </location>
</feature>
<feature type="region of interest" description="Disordered" evidence="4">
    <location>
        <begin position="586"/>
        <end position="620"/>
    </location>
</feature>
<dbReference type="InterPro" id="IPR023394">
    <property type="entry name" value="Sec7_C_sf"/>
</dbReference>
<dbReference type="InterPro" id="IPR041681">
    <property type="entry name" value="PH_9"/>
</dbReference>
<evidence type="ECO:0000256" key="4">
    <source>
        <dbReference type="SAM" id="MobiDB-lite"/>
    </source>
</evidence>
<keyword evidence="8" id="KW-1185">Reference proteome</keyword>
<dbReference type="AlphaFoldDB" id="A0A8C4GFF3"/>
<evidence type="ECO:0008006" key="9">
    <source>
        <dbReference type="Google" id="ProtNLM"/>
    </source>
</evidence>
<keyword evidence="3" id="KW-0472">Membrane</keyword>
<dbReference type="InterPro" id="IPR035999">
    <property type="entry name" value="Sec7_dom_sf"/>
</dbReference>
<dbReference type="PROSITE" id="PS50190">
    <property type="entry name" value="SEC7"/>
    <property type="match status" value="1"/>
</dbReference>
<feature type="region of interest" description="Disordered" evidence="4">
    <location>
        <begin position="334"/>
        <end position="355"/>
    </location>
</feature>
<feature type="domain" description="PH" evidence="5">
    <location>
        <begin position="359"/>
        <end position="472"/>
    </location>
</feature>
<dbReference type="GO" id="GO:0005543">
    <property type="term" value="F:phospholipid binding"/>
    <property type="evidence" value="ECO:0007669"/>
    <property type="project" value="InterPro"/>
</dbReference>
<dbReference type="PROSITE" id="PS50003">
    <property type="entry name" value="PH_DOMAIN"/>
    <property type="match status" value="1"/>
</dbReference>